<proteinExistence type="predicted"/>
<name>A0ABP8MBF1_9BACT</name>
<dbReference type="PANTHER" id="PTHR45947:SF3">
    <property type="entry name" value="SULFOQUINOVOSYL TRANSFERASE SQD2"/>
    <property type="match status" value="1"/>
</dbReference>
<protein>
    <recommendedName>
        <fullName evidence="1">Glycosyl transferase family 1 domain-containing protein</fullName>
    </recommendedName>
</protein>
<dbReference type="InterPro" id="IPR050194">
    <property type="entry name" value="Glycosyltransferase_grp1"/>
</dbReference>
<evidence type="ECO:0000259" key="1">
    <source>
        <dbReference type="Pfam" id="PF00534"/>
    </source>
</evidence>
<dbReference type="PANTHER" id="PTHR45947">
    <property type="entry name" value="SULFOQUINOVOSYL TRANSFERASE SQD2"/>
    <property type="match status" value="1"/>
</dbReference>
<dbReference type="Proteomes" id="UP001501508">
    <property type="component" value="Unassembled WGS sequence"/>
</dbReference>
<dbReference type="Pfam" id="PF00534">
    <property type="entry name" value="Glycos_transf_1"/>
    <property type="match status" value="1"/>
</dbReference>
<dbReference type="RefSeq" id="WP_345032310.1">
    <property type="nucleotide sequence ID" value="NZ_BAABEY010000036.1"/>
</dbReference>
<dbReference type="InterPro" id="IPR001296">
    <property type="entry name" value="Glyco_trans_1"/>
</dbReference>
<sequence length="383" mass="43053">MRILVVHNQLWAHYKSKLFEEIYRNLLARYPSAVFKVAQISLYESARASMQPSDAALYEYPYEVLFRKSLDQITLLQRVRALFRAYNDFKPTVLNITGYYDWAQVLLMCYAKLKGTRIVLSSESSALDHQRNPVKETIKKWIVNRADAYFCFGTTSVAYLKLLGVPENKISVRHGAVIDDERVKQTFMEARRQNPVPQSNFIFVGRFSPEKNLMTLLRVYAKIRAGRPDSWGLLLVGDGPERKQLESYANREIGDSVVFSGGISWQDVPKWLAKAGALVLPSTSEPWGLVVNEALVCGLPVVVSDQCGCVEDLVHDGGNGYIFSPLDSDRLEACMLRLMDASDDTTALFSQNGRNLVNKFASGKVAGEMVTTFAELGSHTDKK</sequence>
<evidence type="ECO:0000313" key="3">
    <source>
        <dbReference type="Proteomes" id="UP001501508"/>
    </source>
</evidence>
<dbReference type="Gene3D" id="3.40.50.2000">
    <property type="entry name" value="Glycogen Phosphorylase B"/>
    <property type="match status" value="2"/>
</dbReference>
<comment type="caution">
    <text evidence="2">The sequence shown here is derived from an EMBL/GenBank/DDBJ whole genome shotgun (WGS) entry which is preliminary data.</text>
</comment>
<dbReference type="SUPFAM" id="SSF53756">
    <property type="entry name" value="UDP-Glycosyltransferase/glycogen phosphorylase"/>
    <property type="match status" value="1"/>
</dbReference>
<reference evidence="3" key="1">
    <citation type="journal article" date="2019" name="Int. J. Syst. Evol. Microbiol.">
        <title>The Global Catalogue of Microorganisms (GCM) 10K type strain sequencing project: providing services to taxonomists for standard genome sequencing and annotation.</title>
        <authorList>
            <consortium name="The Broad Institute Genomics Platform"/>
            <consortium name="The Broad Institute Genome Sequencing Center for Infectious Disease"/>
            <person name="Wu L."/>
            <person name="Ma J."/>
        </authorList>
    </citation>
    <scope>NUCLEOTIDE SEQUENCE [LARGE SCALE GENOMIC DNA]</scope>
    <source>
        <strain evidence="3">JCM 31920</strain>
    </source>
</reference>
<organism evidence="2 3">
    <name type="scientific">Ravibacter arvi</name>
    <dbReference type="NCBI Taxonomy" id="2051041"/>
    <lineage>
        <taxon>Bacteria</taxon>
        <taxon>Pseudomonadati</taxon>
        <taxon>Bacteroidota</taxon>
        <taxon>Cytophagia</taxon>
        <taxon>Cytophagales</taxon>
        <taxon>Spirosomataceae</taxon>
        <taxon>Ravibacter</taxon>
    </lineage>
</organism>
<gene>
    <name evidence="2" type="ORF">GCM10023091_38980</name>
</gene>
<keyword evidence="3" id="KW-1185">Reference proteome</keyword>
<feature type="domain" description="Glycosyl transferase family 1" evidence="1">
    <location>
        <begin position="196"/>
        <end position="355"/>
    </location>
</feature>
<accession>A0ABP8MBF1</accession>
<evidence type="ECO:0000313" key="2">
    <source>
        <dbReference type="EMBL" id="GAA4446217.1"/>
    </source>
</evidence>
<dbReference type="EMBL" id="BAABEY010000036">
    <property type="protein sequence ID" value="GAA4446217.1"/>
    <property type="molecule type" value="Genomic_DNA"/>
</dbReference>